<keyword evidence="3" id="KW-1185">Reference proteome</keyword>
<feature type="region of interest" description="Disordered" evidence="1">
    <location>
        <begin position="58"/>
        <end position="80"/>
    </location>
</feature>
<comment type="caution">
    <text evidence="2">The sequence shown here is derived from an EMBL/GenBank/DDBJ whole genome shotgun (WGS) entry which is preliminary data.</text>
</comment>
<protein>
    <submittedName>
        <fullName evidence="2">Uncharacterized protein</fullName>
    </submittedName>
</protein>
<accession>A0A5N6KUT7</accession>
<evidence type="ECO:0000313" key="3">
    <source>
        <dbReference type="Proteomes" id="UP000327013"/>
    </source>
</evidence>
<reference evidence="2 3" key="1">
    <citation type="submission" date="2019-06" db="EMBL/GenBank/DDBJ databases">
        <title>A chromosomal-level reference genome of Carpinus fangiana (Coryloideae, Betulaceae).</title>
        <authorList>
            <person name="Yang X."/>
            <person name="Wang Z."/>
            <person name="Zhang L."/>
            <person name="Hao G."/>
            <person name="Liu J."/>
            <person name="Yang Y."/>
        </authorList>
    </citation>
    <scope>NUCLEOTIDE SEQUENCE [LARGE SCALE GENOMIC DNA]</scope>
    <source>
        <strain evidence="2">Cfa_2016G</strain>
        <tissue evidence="2">Leaf</tissue>
    </source>
</reference>
<gene>
    <name evidence="2" type="ORF">FH972_023141</name>
</gene>
<proteinExistence type="predicted"/>
<dbReference type="EMBL" id="VIBQ01000013">
    <property type="protein sequence ID" value="KAB8346093.1"/>
    <property type="molecule type" value="Genomic_DNA"/>
</dbReference>
<organism evidence="2 3">
    <name type="scientific">Carpinus fangiana</name>
    <dbReference type="NCBI Taxonomy" id="176857"/>
    <lineage>
        <taxon>Eukaryota</taxon>
        <taxon>Viridiplantae</taxon>
        <taxon>Streptophyta</taxon>
        <taxon>Embryophyta</taxon>
        <taxon>Tracheophyta</taxon>
        <taxon>Spermatophyta</taxon>
        <taxon>Magnoliopsida</taxon>
        <taxon>eudicotyledons</taxon>
        <taxon>Gunneridae</taxon>
        <taxon>Pentapetalae</taxon>
        <taxon>rosids</taxon>
        <taxon>fabids</taxon>
        <taxon>Fagales</taxon>
        <taxon>Betulaceae</taxon>
        <taxon>Carpinus</taxon>
    </lineage>
</organism>
<dbReference type="Proteomes" id="UP000327013">
    <property type="component" value="Unassembled WGS sequence"/>
</dbReference>
<name>A0A5N6KUT7_9ROSI</name>
<evidence type="ECO:0000313" key="2">
    <source>
        <dbReference type="EMBL" id="KAB8346093.1"/>
    </source>
</evidence>
<dbReference type="AlphaFoldDB" id="A0A5N6KUT7"/>
<evidence type="ECO:0000256" key="1">
    <source>
        <dbReference type="SAM" id="MobiDB-lite"/>
    </source>
</evidence>
<sequence>MRGAALAVWWRSSCGGAQTAPRGGACDGRWSERADGSRSGAIAHSRWRCSTDYVNARKQPSEGEETDACGKNRKKSSMLPPKAKVDAVHNVVAGRRLGFMAASHITTCRRKLRQVHAIHSSSWIFQACSFFATPQRRNAASCYVAAVCVYTAHCPLRLCPLDIRPCMRGCQPLHWLRLFLRLHAI</sequence>